<comment type="caution">
    <text evidence="1">The sequence shown here is derived from an EMBL/GenBank/DDBJ whole genome shotgun (WGS) entry which is preliminary data.</text>
</comment>
<evidence type="ECO:0000313" key="2">
    <source>
        <dbReference type="Proteomes" id="UP000187406"/>
    </source>
</evidence>
<feature type="non-terminal residue" evidence="1">
    <location>
        <position position="1"/>
    </location>
</feature>
<dbReference type="AlphaFoldDB" id="A0A1Q3BXI7"/>
<name>A0A1Q3BXI7_CEPFO</name>
<dbReference type="EMBL" id="BDDD01001036">
    <property type="protein sequence ID" value="GAV72714.1"/>
    <property type="molecule type" value="Genomic_DNA"/>
</dbReference>
<sequence>AKERHAIAMDVARASAAEAAVATAQAAVELCRLNRAHNACANANANARENYAAVVIQTAFRGYLSVGGEISPSSTSDLRRWLR</sequence>
<dbReference type="Proteomes" id="UP000187406">
    <property type="component" value="Unassembled WGS sequence"/>
</dbReference>
<keyword evidence="2" id="KW-1185">Reference proteome</keyword>
<accession>A0A1Q3BXI7</accession>
<organism evidence="1 2">
    <name type="scientific">Cephalotus follicularis</name>
    <name type="common">Albany pitcher plant</name>
    <dbReference type="NCBI Taxonomy" id="3775"/>
    <lineage>
        <taxon>Eukaryota</taxon>
        <taxon>Viridiplantae</taxon>
        <taxon>Streptophyta</taxon>
        <taxon>Embryophyta</taxon>
        <taxon>Tracheophyta</taxon>
        <taxon>Spermatophyta</taxon>
        <taxon>Magnoliopsida</taxon>
        <taxon>eudicotyledons</taxon>
        <taxon>Gunneridae</taxon>
        <taxon>Pentapetalae</taxon>
        <taxon>rosids</taxon>
        <taxon>fabids</taxon>
        <taxon>Oxalidales</taxon>
        <taxon>Cephalotaceae</taxon>
        <taxon>Cephalotus</taxon>
    </lineage>
</organism>
<protein>
    <submittedName>
        <fullName evidence="1">Uncharacterized protein</fullName>
    </submittedName>
</protein>
<gene>
    <name evidence="1" type="ORF">CFOL_v3_16202</name>
</gene>
<proteinExistence type="predicted"/>
<evidence type="ECO:0000313" key="1">
    <source>
        <dbReference type="EMBL" id="GAV72714.1"/>
    </source>
</evidence>
<reference evidence="2" key="1">
    <citation type="submission" date="2016-04" db="EMBL/GenBank/DDBJ databases">
        <title>Cephalotus genome sequencing.</title>
        <authorList>
            <person name="Fukushima K."/>
            <person name="Hasebe M."/>
            <person name="Fang X."/>
        </authorList>
    </citation>
    <scope>NUCLEOTIDE SEQUENCE [LARGE SCALE GENOMIC DNA]</scope>
    <source>
        <strain evidence="2">cv. St1</strain>
    </source>
</reference>
<dbReference type="InParanoid" id="A0A1Q3BXI7"/>